<dbReference type="OrthoDB" id="9773293at2"/>
<dbReference type="Pfam" id="PF00561">
    <property type="entry name" value="Abhydrolase_1"/>
    <property type="match status" value="1"/>
</dbReference>
<evidence type="ECO:0000313" key="3">
    <source>
        <dbReference type="Proteomes" id="UP000256980"/>
    </source>
</evidence>
<dbReference type="SUPFAM" id="SSF53474">
    <property type="entry name" value="alpha/beta-Hydrolases"/>
    <property type="match status" value="1"/>
</dbReference>
<dbReference type="RefSeq" id="WP_115816585.1">
    <property type="nucleotide sequence ID" value="NZ_QRDV01000002.1"/>
</dbReference>
<dbReference type="PRINTS" id="PR00111">
    <property type="entry name" value="ABHYDROLASE"/>
</dbReference>
<comment type="caution">
    <text evidence="2">The sequence shown here is derived from an EMBL/GenBank/DDBJ whole genome shotgun (WGS) entry which is preliminary data.</text>
</comment>
<proteinExistence type="predicted"/>
<dbReference type="EMBL" id="QRDV01000002">
    <property type="protein sequence ID" value="RED45274.1"/>
    <property type="molecule type" value="Genomic_DNA"/>
</dbReference>
<dbReference type="PANTHER" id="PTHR43689:SF8">
    <property type="entry name" value="ALPHA_BETA-HYDROLASES SUPERFAMILY PROTEIN"/>
    <property type="match status" value="1"/>
</dbReference>
<dbReference type="InterPro" id="IPR000073">
    <property type="entry name" value="AB_hydrolase_1"/>
</dbReference>
<feature type="domain" description="AB hydrolase-1" evidence="1">
    <location>
        <begin position="40"/>
        <end position="278"/>
    </location>
</feature>
<dbReference type="PANTHER" id="PTHR43689">
    <property type="entry name" value="HYDROLASE"/>
    <property type="match status" value="1"/>
</dbReference>
<protein>
    <submittedName>
        <fullName evidence="2">Haloalkane dehalogenase</fullName>
    </submittedName>
</protein>
<accession>A0A3D9H709</accession>
<dbReference type="Proteomes" id="UP000256980">
    <property type="component" value="Unassembled WGS sequence"/>
</dbReference>
<evidence type="ECO:0000259" key="1">
    <source>
        <dbReference type="Pfam" id="PF00561"/>
    </source>
</evidence>
<gene>
    <name evidence="2" type="ORF">DFQ10_102142</name>
</gene>
<name>A0A3D9H709_9FLAO</name>
<dbReference type="InterPro" id="IPR029058">
    <property type="entry name" value="AB_hydrolase_fold"/>
</dbReference>
<dbReference type="Gene3D" id="3.40.50.1820">
    <property type="entry name" value="alpha/beta hydrolase"/>
    <property type="match status" value="1"/>
</dbReference>
<reference evidence="2 3" key="1">
    <citation type="submission" date="2018-07" db="EMBL/GenBank/DDBJ databases">
        <title>Genomic Encyclopedia of Type Strains, Phase III (KMG-III): the genomes of soil and plant-associated and newly described type strains.</title>
        <authorList>
            <person name="Whitman W."/>
        </authorList>
    </citation>
    <scope>NUCLEOTIDE SEQUENCE [LARGE SCALE GENOMIC DNA]</scope>
    <source>
        <strain evidence="2 3">CECT 7946</strain>
    </source>
</reference>
<dbReference type="AlphaFoldDB" id="A0A3D9H709"/>
<evidence type="ECO:0000313" key="2">
    <source>
        <dbReference type="EMBL" id="RED45274.1"/>
    </source>
</evidence>
<sequence>MNLSSNSQKWLDTTLYPFENKYIQLDAGKMHYVDEGKGDVILFIHGTPAWSFLYRDYVSSLSEQYRCIAIDHIGFGLSEKPNNFDGRPESHSNNLNSFIEKLNLTAITLVVHDFGGPIGLGTAIQNNNKIKKIILFNSWLWETKNNLNAQKIDKIVNSKIGSFLYLTMNFSPKFLLKKGIYDKGKLSKKVHKQYIYPFPNKASRQSLLNIGKSLVGSSNWYQLQWNLLDKLESKPWLILWGTKDEFITTEYLQKWKDRLPNAVVKEFNCGHFLQEEKAKETITEIKEFMKMDS</sequence>
<keyword evidence="3" id="KW-1185">Reference proteome</keyword>
<organism evidence="2 3">
    <name type="scientific">Winogradskyella eximia</name>
    <dbReference type="NCBI Taxonomy" id="262006"/>
    <lineage>
        <taxon>Bacteria</taxon>
        <taxon>Pseudomonadati</taxon>
        <taxon>Bacteroidota</taxon>
        <taxon>Flavobacteriia</taxon>
        <taxon>Flavobacteriales</taxon>
        <taxon>Flavobacteriaceae</taxon>
        <taxon>Winogradskyella</taxon>
    </lineage>
</organism>